<proteinExistence type="predicted"/>
<sequence length="62" mass="7056">MAQPRVGYLFSCPIHAPPLVSTRSATWVFPKGYGGLGKKWNNIRVDWERGGRLRNLMRAVSR</sequence>
<reference evidence="2" key="1">
    <citation type="submission" date="2019-04" db="EMBL/GenBank/DDBJ databases">
        <title>Friends and foes A comparative genomics studyof 23 Aspergillus species from section Flavi.</title>
        <authorList>
            <consortium name="DOE Joint Genome Institute"/>
            <person name="Kjaerbolling I."/>
            <person name="Vesth T."/>
            <person name="Frisvad J.C."/>
            <person name="Nybo J.L."/>
            <person name="Theobald S."/>
            <person name="Kildgaard S."/>
            <person name="Isbrandt T."/>
            <person name="Kuo A."/>
            <person name="Sato A."/>
            <person name="Lyhne E.K."/>
            <person name="Kogle M.E."/>
            <person name="Wiebenga A."/>
            <person name="Kun R.S."/>
            <person name="Lubbers R.J."/>
            <person name="Makela M.R."/>
            <person name="Barry K."/>
            <person name="Chovatia M."/>
            <person name="Clum A."/>
            <person name="Daum C."/>
            <person name="Haridas S."/>
            <person name="He G."/>
            <person name="LaButti K."/>
            <person name="Lipzen A."/>
            <person name="Mondo S."/>
            <person name="Riley R."/>
            <person name="Salamov A."/>
            <person name="Simmons B.A."/>
            <person name="Magnuson J.K."/>
            <person name="Henrissat B."/>
            <person name="Mortensen U.H."/>
            <person name="Larsen T.O."/>
            <person name="Devries R.P."/>
            <person name="Grigoriev I.V."/>
            <person name="Machida M."/>
            <person name="Baker S.E."/>
            <person name="Andersen M.R."/>
        </authorList>
    </citation>
    <scope>NUCLEOTIDE SEQUENCE [LARGE SCALE GENOMIC DNA]</scope>
    <source>
        <strain evidence="2">CBS 130017</strain>
    </source>
</reference>
<keyword evidence="2" id="KW-1185">Reference proteome</keyword>
<dbReference type="EMBL" id="ML741870">
    <property type="protein sequence ID" value="KAE8321430.1"/>
    <property type="molecule type" value="Genomic_DNA"/>
</dbReference>
<dbReference type="Proteomes" id="UP000325945">
    <property type="component" value="Unassembled WGS sequence"/>
</dbReference>
<evidence type="ECO:0000313" key="1">
    <source>
        <dbReference type="EMBL" id="KAE8321430.1"/>
    </source>
</evidence>
<organism evidence="1 2">
    <name type="scientific">Aspergillus sergii</name>
    <dbReference type="NCBI Taxonomy" id="1034303"/>
    <lineage>
        <taxon>Eukaryota</taxon>
        <taxon>Fungi</taxon>
        <taxon>Dikarya</taxon>
        <taxon>Ascomycota</taxon>
        <taxon>Pezizomycotina</taxon>
        <taxon>Eurotiomycetes</taxon>
        <taxon>Eurotiomycetidae</taxon>
        <taxon>Eurotiales</taxon>
        <taxon>Aspergillaceae</taxon>
        <taxon>Aspergillus</taxon>
        <taxon>Aspergillus subgen. Circumdati</taxon>
    </lineage>
</organism>
<accession>A0A5N6WPM6</accession>
<evidence type="ECO:0000313" key="2">
    <source>
        <dbReference type="Proteomes" id="UP000325945"/>
    </source>
</evidence>
<dbReference type="AlphaFoldDB" id="A0A5N6WPM6"/>
<protein>
    <submittedName>
        <fullName evidence="1">Uncharacterized protein</fullName>
    </submittedName>
</protein>
<gene>
    <name evidence="1" type="ORF">BDV39DRAFT_185897</name>
</gene>
<name>A0A5N6WPM6_9EURO</name>